<evidence type="ECO:0000313" key="3">
    <source>
        <dbReference type="Proteomes" id="UP001165122"/>
    </source>
</evidence>
<dbReference type="EMBL" id="BRXW01000417">
    <property type="protein sequence ID" value="GMH52384.1"/>
    <property type="molecule type" value="Genomic_DNA"/>
</dbReference>
<feature type="region of interest" description="Disordered" evidence="1">
    <location>
        <begin position="136"/>
        <end position="311"/>
    </location>
</feature>
<gene>
    <name evidence="2" type="ORF">TrLO_g4404</name>
</gene>
<evidence type="ECO:0000313" key="2">
    <source>
        <dbReference type="EMBL" id="GMH52384.1"/>
    </source>
</evidence>
<keyword evidence="3" id="KW-1185">Reference proteome</keyword>
<feature type="compositionally biased region" description="Basic residues" evidence="1">
    <location>
        <begin position="258"/>
        <end position="270"/>
    </location>
</feature>
<feature type="compositionally biased region" description="Low complexity" evidence="1">
    <location>
        <begin position="72"/>
        <end position="85"/>
    </location>
</feature>
<dbReference type="AlphaFoldDB" id="A0A9W7DQF7"/>
<name>A0A9W7DQF7_9STRA</name>
<feature type="compositionally biased region" description="Low complexity" evidence="1">
    <location>
        <begin position="423"/>
        <end position="444"/>
    </location>
</feature>
<dbReference type="OrthoDB" id="10592461at2759"/>
<feature type="region of interest" description="Disordered" evidence="1">
    <location>
        <begin position="404"/>
        <end position="456"/>
    </location>
</feature>
<evidence type="ECO:0000256" key="1">
    <source>
        <dbReference type="SAM" id="MobiDB-lite"/>
    </source>
</evidence>
<organism evidence="2 3">
    <name type="scientific">Triparma laevis f. longispina</name>
    <dbReference type="NCBI Taxonomy" id="1714387"/>
    <lineage>
        <taxon>Eukaryota</taxon>
        <taxon>Sar</taxon>
        <taxon>Stramenopiles</taxon>
        <taxon>Ochrophyta</taxon>
        <taxon>Bolidophyceae</taxon>
        <taxon>Parmales</taxon>
        <taxon>Triparmaceae</taxon>
        <taxon>Triparma</taxon>
    </lineage>
</organism>
<proteinExistence type="predicted"/>
<dbReference type="Proteomes" id="UP001165122">
    <property type="component" value="Unassembled WGS sequence"/>
</dbReference>
<protein>
    <submittedName>
        <fullName evidence="2">Uncharacterized protein</fullName>
    </submittedName>
</protein>
<feature type="compositionally biased region" description="Basic and acidic residues" evidence="1">
    <location>
        <begin position="10"/>
        <end position="19"/>
    </location>
</feature>
<accession>A0A9W7DQF7</accession>
<feature type="compositionally biased region" description="Basic and acidic residues" evidence="1">
    <location>
        <begin position="292"/>
        <end position="303"/>
    </location>
</feature>
<feature type="compositionally biased region" description="Polar residues" evidence="1">
    <location>
        <begin position="40"/>
        <end position="71"/>
    </location>
</feature>
<comment type="caution">
    <text evidence="2">The sequence shown here is derived from an EMBL/GenBank/DDBJ whole genome shotgun (WGS) entry which is preliminary data.</text>
</comment>
<feature type="region of interest" description="Disordered" evidence="1">
    <location>
        <begin position="1"/>
        <end position="115"/>
    </location>
</feature>
<feature type="compositionally biased region" description="Basic residues" evidence="1">
    <location>
        <begin position="219"/>
        <end position="228"/>
    </location>
</feature>
<sequence>MLSWFTRKSSSHDFSDRGGRIRSRGSRVGTPDRRNPNPYIPQNSSLNSTEHVANTTAHSSPRNTHNQMRGTNLNPSPRNPPSIRNTLERSSRPPSSLTKKRSPQKTPLPVAFQGNDEAEIHRQITLTASVESELKGHSIIVDDQSYDDEEDQLPPMGGSRTPPPNSSPKFLGLSKRPKKIQYSPPKSKLPSSQRKNNRRSSMESAAEVMKMMGPESAKKAKAFRRRSISRGNEDDYQFEYNMGEIGKDIETTPPSTRNRSRSRSATRRSSRTPQDPSSLPRKKSRSPTKKSRNSDITRAREQLHPPSGINRTNSVAEAEHHHVYPPRLLTDIFASHQFLSTILPGIPGCLRCVLAKTRGESYPEKCQNPVAGRVGDDWSITSCYKVKKAWNERLIALRDTNLELPLGPQTSTPSNPPTKQKLVTGVTLTSDTTGTSATTSQLTSVTSNDETRSPSN</sequence>
<reference evidence="3" key="1">
    <citation type="journal article" date="2023" name="Commun. Biol.">
        <title>Genome analysis of Parmales, the sister group of diatoms, reveals the evolutionary specialization of diatoms from phago-mixotrophs to photoautotrophs.</title>
        <authorList>
            <person name="Ban H."/>
            <person name="Sato S."/>
            <person name="Yoshikawa S."/>
            <person name="Yamada K."/>
            <person name="Nakamura Y."/>
            <person name="Ichinomiya M."/>
            <person name="Sato N."/>
            <person name="Blanc-Mathieu R."/>
            <person name="Endo H."/>
            <person name="Kuwata A."/>
            <person name="Ogata H."/>
        </authorList>
    </citation>
    <scope>NUCLEOTIDE SEQUENCE [LARGE SCALE GENOMIC DNA]</scope>
    <source>
        <strain evidence="3">NIES 3700</strain>
    </source>
</reference>
<feature type="compositionally biased region" description="Basic residues" evidence="1">
    <location>
        <begin position="280"/>
        <end position="291"/>
    </location>
</feature>